<evidence type="ECO:0000256" key="8">
    <source>
        <dbReference type="ARBA" id="ARBA00023136"/>
    </source>
</evidence>
<comment type="subcellular location">
    <subcellularLocation>
        <location evidence="1">Mitochondrion membrane</location>
        <topology evidence="1">Multi-pass membrane protein</topology>
    </subcellularLocation>
</comment>
<evidence type="ECO:0000256" key="5">
    <source>
        <dbReference type="ARBA" id="ARBA00022737"/>
    </source>
</evidence>
<evidence type="ECO:0000256" key="7">
    <source>
        <dbReference type="ARBA" id="ARBA00023128"/>
    </source>
</evidence>
<keyword evidence="4 9" id="KW-0812">Transmembrane</keyword>
<dbReference type="InterPro" id="IPR018108">
    <property type="entry name" value="MCP_transmembrane"/>
</dbReference>
<comment type="caution">
    <text evidence="12">The sequence shown here is derived from an EMBL/GenBank/DDBJ whole genome shotgun (WGS) entry which is preliminary data.</text>
</comment>
<dbReference type="KEGG" id="cput:CONPUDRAFT_85446"/>
<dbReference type="PANTHER" id="PTHR45624">
    <property type="entry name" value="MITOCHONDRIAL BASIC AMINO ACIDS TRANSPORTER-RELATED"/>
    <property type="match status" value="1"/>
</dbReference>
<evidence type="ECO:0000313" key="12">
    <source>
        <dbReference type="EMBL" id="EIW75130.1"/>
    </source>
</evidence>
<keyword evidence="6" id="KW-1133">Transmembrane helix</keyword>
<dbReference type="SUPFAM" id="SSF103506">
    <property type="entry name" value="Mitochondrial carrier"/>
    <property type="match status" value="1"/>
</dbReference>
<proteinExistence type="inferred from homology"/>
<evidence type="ECO:0000256" key="10">
    <source>
        <dbReference type="RuleBase" id="RU000488"/>
    </source>
</evidence>
<evidence type="ECO:0000256" key="9">
    <source>
        <dbReference type="PROSITE-ProRule" id="PRU00282"/>
    </source>
</evidence>
<dbReference type="InterPro" id="IPR023395">
    <property type="entry name" value="MCP_dom_sf"/>
</dbReference>
<name>A0A5M3M8K4_CONPW</name>
<dbReference type="RefSeq" id="XP_007774561.1">
    <property type="nucleotide sequence ID" value="XM_007776371.1"/>
</dbReference>
<dbReference type="Pfam" id="PF00153">
    <property type="entry name" value="Mito_carr"/>
    <property type="match status" value="4"/>
</dbReference>
<feature type="repeat" description="Solcar" evidence="9">
    <location>
        <begin position="186"/>
        <end position="323"/>
    </location>
</feature>
<protein>
    <submittedName>
        <fullName evidence="12">Mitochondrial carrier</fullName>
    </submittedName>
</protein>
<dbReference type="GO" id="GO:0031966">
    <property type="term" value="C:mitochondrial membrane"/>
    <property type="evidence" value="ECO:0007669"/>
    <property type="project" value="UniProtKB-SubCell"/>
</dbReference>
<dbReference type="InterPro" id="IPR002067">
    <property type="entry name" value="MCP"/>
</dbReference>
<dbReference type="OMA" id="WVTATPF"/>
<evidence type="ECO:0000313" key="13">
    <source>
        <dbReference type="Proteomes" id="UP000053558"/>
    </source>
</evidence>
<evidence type="ECO:0000256" key="3">
    <source>
        <dbReference type="ARBA" id="ARBA00022448"/>
    </source>
</evidence>
<keyword evidence="5" id="KW-0677">Repeat</keyword>
<keyword evidence="7" id="KW-0496">Mitochondrion</keyword>
<organism evidence="12 13">
    <name type="scientific">Coniophora puteana (strain RWD-64-598)</name>
    <name type="common">Brown rot fungus</name>
    <dbReference type="NCBI Taxonomy" id="741705"/>
    <lineage>
        <taxon>Eukaryota</taxon>
        <taxon>Fungi</taxon>
        <taxon>Dikarya</taxon>
        <taxon>Basidiomycota</taxon>
        <taxon>Agaricomycotina</taxon>
        <taxon>Agaricomycetes</taxon>
        <taxon>Agaricomycetidae</taxon>
        <taxon>Boletales</taxon>
        <taxon>Coniophorineae</taxon>
        <taxon>Coniophoraceae</taxon>
        <taxon>Coniophora</taxon>
    </lineage>
</organism>
<dbReference type="PRINTS" id="PR00926">
    <property type="entry name" value="MITOCARRIER"/>
</dbReference>
<dbReference type="PROSITE" id="PS50920">
    <property type="entry name" value="SOLCAR"/>
    <property type="match status" value="3"/>
</dbReference>
<feature type="repeat" description="Solcar" evidence="9">
    <location>
        <begin position="94"/>
        <end position="179"/>
    </location>
</feature>
<dbReference type="InterPro" id="IPR050567">
    <property type="entry name" value="Mitochondrial_Carrier"/>
</dbReference>
<feature type="region of interest" description="Disordered" evidence="11">
    <location>
        <begin position="249"/>
        <end position="271"/>
    </location>
</feature>
<dbReference type="EMBL" id="JH711589">
    <property type="protein sequence ID" value="EIW75130.1"/>
    <property type="molecule type" value="Genomic_DNA"/>
</dbReference>
<dbReference type="GeneID" id="19210956"/>
<accession>A0A5M3M8K4</accession>
<dbReference type="Proteomes" id="UP000053558">
    <property type="component" value="Unassembled WGS sequence"/>
</dbReference>
<keyword evidence="13" id="KW-1185">Reference proteome</keyword>
<dbReference type="OrthoDB" id="14252at2759"/>
<evidence type="ECO:0000256" key="4">
    <source>
        <dbReference type="ARBA" id="ARBA00022692"/>
    </source>
</evidence>
<evidence type="ECO:0000256" key="2">
    <source>
        <dbReference type="ARBA" id="ARBA00006375"/>
    </source>
</evidence>
<keyword evidence="3 10" id="KW-0813">Transport</keyword>
<dbReference type="AlphaFoldDB" id="A0A5M3M8K4"/>
<comment type="similarity">
    <text evidence="2 10">Belongs to the mitochondrial carrier (TC 2.A.29) family.</text>
</comment>
<feature type="repeat" description="Solcar" evidence="9">
    <location>
        <begin position="1"/>
        <end position="83"/>
    </location>
</feature>
<dbReference type="Gene3D" id="1.50.40.10">
    <property type="entry name" value="Mitochondrial carrier domain"/>
    <property type="match status" value="1"/>
</dbReference>
<dbReference type="GO" id="GO:0022857">
    <property type="term" value="F:transmembrane transporter activity"/>
    <property type="evidence" value="ECO:0007669"/>
    <property type="project" value="TreeGrafter"/>
</dbReference>
<sequence>MDFVAGTASGIAGLLVGHPLDTVKVRFQNPDFAHRYTSTLHAVVTIAREERLSGLWKGVSAPLATYALLNGLIFSSYRFSLNAQLRSDQETKDATLTQIAIAGAACGVISSIITSPVELIKTQQQNVISTNTPSAWSVIGGIVHAHGLRGLYRGWVATALRDTGYSAYFWAYEGACRLLTTPGDSPSMPALILAGAFAGVVGWGVTFPMDVVKTRMQSTSSPRHSSSPSPSVYHLVGADPIRSGAPTSFAPLPSSPLTSPPGSPPSARYAMEDNPYRTVRSTIVNSYRSEGVGVFVRGLSPTVIRAIPVNAAIFVVYEWTMRAMEGLATAMS</sequence>
<gene>
    <name evidence="12" type="ORF">CONPUDRAFT_85446</name>
</gene>
<reference evidence="13" key="1">
    <citation type="journal article" date="2012" name="Science">
        <title>The Paleozoic origin of enzymatic lignin decomposition reconstructed from 31 fungal genomes.</title>
        <authorList>
            <person name="Floudas D."/>
            <person name="Binder M."/>
            <person name="Riley R."/>
            <person name="Barry K."/>
            <person name="Blanchette R.A."/>
            <person name="Henrissat B."/>
            <person name="Martinez A.T."/>
            <person name="Otillar R."/>
            <person name="Spatafora J.W."/>
            <person name="Yadav J.S."/>
            <person name="Aerts A."/>
            <person name="Benoit I."/>
            <person name="Boyd A."/>
            <person name="Carlson A."/>
            <person name="Copeland A."/>
            <person name="Coutinho P.M."/>
            <person name="de Vries R.P."/>
            <person name="Ferreira P."/>
            <person name="Findley K."/>
            <person name="Foster B."/>
            <person name="Gaskell J."/>
            <person name="Glotzer D."/>
            <person name="Gorecki P."/>
            <person name="Heitman J."/>
            <person name="Hesse C."/>
            <person name="Hori C."/>
            <person name="Igarashi K."/>
            <person name="Jurgens J.A."/>
            <person name="Kallen N."/>
            <person name="Kersten P."/>
            <person name="Kohler A."/>
            <person name="Kuees U."/>
            <person name="Kumar T.K.A."/>
            <person name="Kuo A."/>
            <person name="LaButti K."/>
            <person name="Larrondo L.F."/>
            <person name="Lindquist E."/>
            <person name="Ling A."/>
            <person name="Lombard V."/>
            <person name="Lucas S."/>
            <person name="Lundell T."/>
            <person name="Martin R."/>
            <person name="McLaughlin D.J."/>
            <person name="Morgenstern I."/>
            <person name="Morin E."/>
            <person name="Murat C."/>
            <person name="Nagy L.G."/>
            <person name="Nolan M."/>
            <person name="Ohm R.A."/>
            <person name="Patyshakuliyeva A."/>
            <person name="Rokas A."/>
            <person name="Ruiz-Duenas F.J."/>
            <person name="Sabat G."/>
            <person name="Salamov A."/>
            <person name="Samejima M."/>
            <person name="Schmutz J."/>
            <person name="Slot J.C."/>
            <person name="St John F."/>
            <person name="Stenlid J."/>
            <person name="Sun H."/>
            <person name="Sun S."/>
            <person name="Syed K."/>
            <person name="Tsang A."/>
            <person name="Wiebenga A."/>
            <person name="Young D."/>
            <person name="Pisabarro A."/>
            <person name="Eastwood D.C."/>
            <person name="Martin F."/>
            <person name="Cullen D."/>
            <person name="Grigoriev I.V."/>
            <person name="Hibbett D.S."/>
        </authorList>
    </citation>
    <scope>NUCLEOTIDE SEQUENCE [LARGE SCALE GENOMIC DNA]</scope>
    <source>
        <strain evidence="13">RWD-64-598 SS2</strain>
    </source>
</reference>
<evidence type="ECO:0000256" key="6">
    <source>
        <dbReference type="ARBA" id="ARBA00022989"/>
    </source>
</evidence>
<keyword evidence="8 9" id="KW-0472">Membrane</keyword>
<evidence type="ECO:0000256" key="11">
    <source>
        <dbReference type="SAM" id="MobiDB-lite"/>
    </source>
</evidence>
<evidence type="ECO:0000256" key="1">
    <source>
        <dbReference type="ARBA" id="ARBA00004225"/>
    </source>
</evidence>
<dbReference type="PANTHER" id="PTHR45624:SF10">
    <property type="entry name" value="SLC (SOLUTE CARRIER) HOMOLOG"/>
    <property type="match status" value="1"/>
</dbReference>